<dbReference type="AlphaFoldDB" id="A0AAJ6ML22"/>
<dbReference type="EMBL" id="CP050066">
    <property type="protein sequence ID" value="WWE91991.1"/>
    <property type="molecule type" value="Genomic_DNA"/>
</dbReference>
<dbReference type="RefSeq" id="WP_277998166.1">
    <property type="nucleotide sequence ID" value="NZ_CP041090.2"/>
</dbReference>
<accession>A0AAJ6ML22</accession>
<dbReference type="Proteomes" id="UP000500895">
    <property type="component" value="Chromosome"/>
</dbReference>
<evidence type="ECO:0000313" key="2">
    <source>
        <dbReference type="EMBL" id="WWE88584.1"/>
    </source>
</evidence>
<gene>
    <name evidence="2" type="ORF">FJN17_34135</name>
    <name evidence="3" type="ORF">HAV00_32935</name>
</gene>
<feature type="signal peptide" evidence="1">
    <location>
        <begin position="1"/>
        <end position="20"/>
    </location>
</feature>
<name>A0AAJ6ML22_9BRAD</name>
<feature type="chain" id="PRO_5042609412" evidence="1">
    <location>
        <begin position="21"/>
        <end position="41"/>
    </location>
</feature>
<reference evidence="3" key="3">
    <citation type="submission" date="2024-02" db="EMBL/GenBank/DDBJ databases">
        <authorList>
            <person name="Bromfield E.S.P."/>
            <person name="Cloutier S."/>
            <person name="Nguyen H.D.T."/>
        </authorList>
    </citation>
    <scope>NUCLEOTIDE SEQUENCE</scope>
    <source>
        <strain evidence="3">101S1MB</strain>
        <strain evidence="2">65S1MB</strain>
    </source>
</reference>
<protein>
    <submittedName>
        <fullName evidence="3">Uncharacterized protein</fullName>
    </submittedName>
</protein>
<proteinExistence type="predicted"/>
<evidence type="ECO:0000313" key="4">
    <source>
        <dbReference type="Proteomes" id="UP000319298"/>
    </source>
</evidence>
<keyword evidence="4" id="KW-1185">Reference proteome</keyword>
<reference evidence="4 5" key="2">
    <citation type="journal article" date="2020" name="Int. J. Syst. Evol. Microbiol.">
        <title>Description and complete genome sequences of Bradyrhizobium symbiodeficiens sp. nov., a non-symbiotic bacterium associated with legumes native to Canada.</title>
        <authorList>
            <person name="Bromfield E.S.P."/>
            <person name="Cloutier S."/>
            <person name="Nguyen H.D.T."/>
        </authorList>
    </citation>
    <scope>NUCLEOTIDE SEQUENCE [LARGE SCALE GENOMIC DNA]</scope>
    <source>
        <strain evidence="3 5">101S1MB</strain>
        <strain evidence="2 4">65S1MB</strain>
    </source>
</reference>
<evidence type="ECO:0000313" key="3">
    <source>
        <dbReference type="EMBL" id="WWE91991.1"/>
    </source>
</evidence>
<dbReference type="EMBL" id="CP041090">
    <property type="protein sequence ID" value="WWE88584.1"/>
    <property type="molecule type" value="Genomic_DNA"/>
</dbReference>
<organism evidence="3 5">
    <name type="scientific">Bradyrhizobium symbiodeficiens</name>
    <dbReference type="NCBI Taxonomy" id="1404367"/>
    <lineage>
        <taxon>Bacteria</taxon>
        <taxon>Pseudomonadati</taxon>
        <taxon>Pseudomonadota</taxon>
        <taxon>Alphaproteobacteria</taxon>
        <taxon>Hyphomicrobiales</taxon>
        <taxon>Nitrobacteraceae</taxon>
        <taxon>Bradyrhizobium</taxon>
    </lineage>
</organism>
<sequence length="41" mass="4247">MRVFTIACFFAAIVALGAAAVLETFVQESAATAFAEPGVRV</sequence>
<reference evidence="4" key="1">
    <citation type="submission" date="2019-06" db="EMBL/GenBank/DDBJ databases">
        <title>Whole-Genome Sequence of Bradyrhizobium sp. 3 Strain 65S1MB.</title>
        <authorList>
            <person name="Bromfield E.S.P."/>
            <person name="Cloutier S."/>
            <person name="Nguyen H.D.T."/>
        </authorList>
    </citation>
    <scope>NUCLEOTIDE SEQUENCE [LARGE SCALE GENOMIC DNA]</scope>
    <source>
        <strain evidence="4">65S1MB</strain>
    </source>
</reference>
<evidence type="ECO:0000313" key="5">
    <source>
        <dbReference type="Proteomes" id="UP000500895"/>
    </source>
</evidence>
<keyword evidence="1" id="KW-0732">Signal</keyword>
<dbReference type="Proteomes" id="UP000319298">
    <property type="component" value="Chromosome"/>
</dbReference>
<evidence type="ECO:0000256" key="1">
    <source>
        <dbReference type="SAM" id="SignalP"/>
    </source>
</evidence>